<feature type="compositionally biased region" description="Basic residues" evidence="1">
    <location>
        <begin position="33"/>
        <end position="46"/>
    </location>
</feature>
<reference evidence="2" key="1">
    <citation type="submission" date="2020-03" db="EMBL/GenBank/DDBJ databases">
        <authorList>
            <person name="Weist P."/>
        </authorList>
    </citation>
    <scope>NUCLEOTIDE SEQUENCE</scope>
</reference>
<gene>
    <name evidence="2" type="ORF">PLEPLA_LOCUS8498</name>
</gene>
<keyword evidence="3" id="KW-1185">Reference proteome</keyword>
<dbReference type="EMBL" id="CADEAL010000469">
    <property type="protein sequence ID" value="CAB1420623.1"/>
    <property type="molecule type" value="Genomic_DNA"/>
</dbReference>
<feature type="region of interest" description="Disordered" evidence="1">
    <location>
        <begin position="1"/>
        <end position="47"/>
    </location>
</feature>
<feature type="compositionally biased region" description="Basic and acidic residues" evidence="1">
    <location>
        <begin position="19"/>
        <end position="32"/>
    </location>
</feature>
<organism evidence="2 3">
    <name type="scientific">Pleuronectes platessa</name>
    <name type="common">European plaice</name>
    <dbReference type="NCBI Taxonomy" id="8262"/>
    <lineage>
        <taxon>Eukaryota</taxon>
        <taxon>Metazoa</taxon>
        <taxon>Chordata</taxon>
        <taxon>Craniata</taxon>
        <taxon>Vertebrata</taxon>
        <taxon>Euteleostomi</taxon>
        <taxon>Actinopterygii</taxon>
        <taxon>Neopterygii</taxon>
        <taxon>Teleostei</taxon>
        <taxon>Neoteleostei</taxon>
        <taxon>Acanthomorphata</taxon>
        <taxon>Carangaria</taxon>
        <taxon>Pleuronectiformes</taxon>
        <taxon>Pleuronectoidei</taxon>
        <taxon>Pleuronectidae</taxon>
        <taxon>Pleuronectes</taxon>
    </lineage>
</organism>
<proteinExistence type="predicted"/>
<accession>A0A9N7TXQ8</accession>
<feature type="compositionally biased region" description="Basic residues" evidence="1">
    <location>
        <begin position="7"/>
        <end position="18"/>
    </location>
</feature>
<name>A0A9N7TXQ8_PLEPL</name>
<protein>
    <submittedName>
        <fullName evidence="2">Uncharacterized protein</fullName>
    </submittedName>
</protein>
<dbReference type="Proteomes" id="UP001153269">
    <property type="component" value="Unassembled WGS sequence"/>
</dbReference>
<dbReference type="AlphaFoldDB" id="A0A9N7TXQ8"/>
<comment type="caution">
    <text evidence="2">The sequence shown here is derived from an EMBL/GenBank/DDBJ whole genome shotgun (WGS) entry which is preliminary data.</text>
</comment>
<evidence type="ECO:0000313" key="2">
    <source>
        <dbReference type="EMBL" id="CAB1420623.1"/>
    </source>
</evidence>
<evidence type="ECO:0000313" key="3">
    <source>
        <dbReference type="Proteomes" id="UP001153269"/>
    </source>
</evidence>
<evidence type="ECO:0000256" key="1">
    <source>
        <dbReference type="SAM" id="MobiDB-lite"/>
    </source>
</evidence>
<sequence length="124" mass="14953">MGTGDRRRYRRRGEQRKRRGEERRGERKGEERKRKRRGKERKRRRGQQPFWLTRLKNALWFYNYGVWVVSPLESTWPQRPDRGELSAVTGPQSVEAEEQHRSACYLSAAERHVWLTALCREVTL</sequence>